<dbReference type="PANTHER" id="PTHR24421:SF10">
    <property type="entry name" value="NITRATE_NITRITE SENSOR PROTEIN NARQ"/>
    <property type="match status" value="1"/>
</dbReference>
<dbReference type="Pfam" id="PF02518">
    <property type="entry name" value="HATPase_c"/>
    <property type="match status" value="1"/>
</dbReference>
<keyword evidence="6" id="KW-0418">Kinase</keyword>
<evidence type="ECO:0000256" key="2">
    <source>
        <dbReference type="ARBA" id="ARBA00012438"/>
    </source>
</evidence>
<evidence type="ECO:0000256" key="8">
    <source>
        <dbReference type="ARBA" id="ARBA00023012"/>
    </source>
</evidence>
<evidence type="ECO:0000313" key="13">
    <source>
        <dbReference type="Proteomes" id="UP001500443"/>
    </source>
</evidence>
<dbReference type="Pfam" id="PF07730">
    <property type="entry name" value="HisKA_3"/>
    <property type="match status" value="1"/>
</dbReference>
<accession>A0ABP5KUI8</accession>
<keyword evidence="9" id="KW-0472">Membrane</keyword>
<dbReference type="InterPro" id="IPR036890">
    <property type="entry name" value="HATPase_C_sf"/>
</dbReference>
<dbReference type="Proteomes" id="UP001500443">
    <property type="component" value="Unassembled WGS sequence"/>
</dbReference>
<dbReference type="Gene3D" id="1.20.5.1930">
    <property type="match status" value="1"/>
</dbReference>
<feature type="domain" description="Histidine kinase/HSP90-like ATPase" evidence="10">
    <location>
        <begin position="498"/>
        <end position="581"/>
    </location>
</feature>
<feature type="transmembrane region" description="Helical" evidence="9">
    <location>
        <begin position="127"/>
        <end position="146"/>
    </location>
</feature>
<evidence type="ECO:0000259" key="10">
    <source>
        <dbReference type="Pfam" id="PF02518"/>
    </source>
</evidence>
<evidence type="ECO:0000256" key="7">
    <source>
        <dbReference type="ARBA" id="ARBA00022840"/>
    </source>
</evidence>
<dbReference type="SUPFAM" id="SSF55874">
    <property type="entry name" value="ATPase domain of HSP90 chaperone/DNA topoisomerase II/histidine kinase"/>
    <property type="match status" value="1"/>
</dbReference>
<dbReference type="PANTHER" id="PTHR24421">
    <property type="entry name" value="NITRATE/NITRITE SENSOR PROTEIN NARX-RELATED"/>
    <property type="match status" value="1"/>
</dbReference>
<feature type="transmembrane region" description="Helical" evidence="9">
    <location>
        <begin position="212"/>
        <end position="238"/>
    </location>
</feature>
<dbReference type="InterPro" id="IPR050482">
    <property type="entry name" value="Sensor_HK_TwoCompSys"/>
</dbReference>
<keyword evidence="9" id="KW-1133">Transmembrane helix</keyword>
<gene>
    <name evidence="12" type="ORF">GCM10009802_44710</name>
</gene>
<evidence type="ECO:0000313" key="12">
    <source>
        <dbReference type="EMBL" id="GAA2135963.1"/>
    </source>
</evidence>
<dbReference type="EMBL" id="BAAAPF010000171">
    <property type="protein sequence ID" value="GAA2135963.1"/>
    <property type="molecule type" value="Genomic_DNA"/>
</dbReference>
<keyword evidence="5" id="KW-0547">Nucleotide-binding</keyword>
<feature type="transmembrane region" description="Helical" evidence="9">
    <location>
        <begin position="12"/>
        <end position="33"/>
    </location>
</feature>
<evidence type="ECO:0000256" key="3">
    <source>
        <dbReference type="ARBA" id="ARBA00022553"/>
    </source>
</evidence>
<evidence type="ECO:0000256" key="4">
    <source>
        <dbReference type="ARBA" id="ARBA00022679"/>
    </source>
</evidence>
<feature type="transmembrane region" description="Helical" evidence="9">
    <location>
        <begin position="91"/>
        <end position="115"/>
    </location>
</feature>
<comment type="catalytic activity">
    <reaction evidence="1">
        <text>ATP + protein L-histidine = ADP + protein N-phospho-L-histidine.</text>
        <dbReference type="EC" id="2.7.13.3"/>
    </reaction>
</comment>
<keyword evidence="8" id="KW-0902">Two-component regulatory system</keyword>
<keyword evidence="3" id="KW-0597">Phosphoprotein</keyword>
<comment type="caution">
    <text evidence="12">The sequence shown here is derived from an EMBL/GenBank/DDBJ whole genome shotgun (WGS) entry which is preliminary data.</text>
</comment>
<reference evidence="13" key="1">
    <citation type="journal article" date="2019" name="Int. J. Syst. Evol. Microbiol.">
        <title>The Global Catalogue of Microorganisms (GCM) 10K type strain sequencing project: providing services to taxonomists for standard genome sequencing and annotation.</title>
        <authorList>
            <consortium name="The Broad Institute Genomics Platform"/>
            <consortium name="The Broad Institute Genome Sequencing Center for Infectious Disease"/>
            <person name="Wu L."/>
            <person name="Ma J."/>
        </authorList>
    </citation>
    <scope>NUCLEOTIDE SEQUENCE [LARGE SCALE GENOMIC DNA]</scope>
    <source>
        <strain evidence="13">JCM 15481</strain>
    </source>
</reference>
<evidence type="ECO:0000259" key="11">
    <source>
        <dbReference type="Pfam" id="PF07730"/>
    </source>
</evidence>
<keyword evidence="4" id="KW-0808">Transferase</keyword>
<evidence type="ECO:0000256" key="5">
    <source>
        <dbReference type="ARBA" id="ARBA00022741"/>
    </source>
</evidence>
<keyword evidence="9" id="KW-0812">Transmembrane</keyword>
<dbReference type="EC" id="2.7.13.3" evidence="2"/>
<keyword evidence="13" id="KW-1185">Reference proteome</keyword>
<dbReference type="CDD" id="cd16917">
    <property type="entry name" value="HATPase_UhpB-NarQ-NarX-like"/>
    <property type="match status" value="1"/>
</dbReference>
<evidence type="ECO:0000256" key="9">
    <source>
        <dbReference type="SAM" id="Phobius"/>
    </source>
</evidence>
<protein>
    <recommendedName>
        <fullName evidence="2">histidine kinase</fullName>
        <ecNumber evidence="2">2.7.13.3</ecNumber>
    </recommendedName>
</protein>
<feature type="domain" description="Signal transduction histidine kinase subgroup 3 dimerisation and phosphoacceptor" evidence="11">
    <location>
        <begin position="392"/>
        <end position="460"/>
    </location>
</feature>
<name>A0ABP5KUI8_9ACTN</name>
<evidence type="ECO:0000256" key="6">
    <source>
        <dbReference type="ARBA" id="ARBA00022777"/>
    </source>
</evidence>
<keyword evidence="7" id="KW-0067">ATP-binding</keyword>
<dbReference type="InterPro" id="IPR011712">
    <property type="entry name" value="Sig_transdc_His_kin_sub3_dim/P"/>
</dbReference>
<evidence type="ECO:0000256" key="1">
    <source>
        <dbReference type="ARBA" id="ARBA00000085"/>
    </source>
</evidence>
<dbReference type="Gene3D" id="3.30.565.10">
    <property type="entry name" value="Histidine kinase-like ATPase, C-terminal domain"/>
    <property type="match status" value="1"/>
</dbReference>
<organism evidence="12 13">
    <name type="scientific">Streptomyces synnematoformans</name>
    <dbReference type="NCBI Taxonomy" id="415721"/>
    <lineage>
        <taxon>Bacteria</taxon>
        <taxon>Bacillati</taxon>
        <taxon>Actinomycetota</taxon>
        <taxon>Actinomycetes</taxon>
        <taxon>Kitasatosporales</taxon>
        <taxon>Streptomycetaceae</taxon>
        <taxon>Streptomyces</taxon>
    </lineage>
</organism>
<proteinExistence type="predicted"/>
<sequence length="582" mass="60869">MNNRESTQVMRCWAVVAAVAAAVSGAVGGWAYAGAGAGTADILRDLAVGWAYAGAGLAAWWRRPANATGPLMTAVGVTWFLGNLQGTTVPALFAAGAWWEGLNVAVLAHLVLAYPDGRTDSPAARRLVLMSYGLVASGGLLRTLAFDPAARPDGSYLTCRDCGPNPLFVPALGDLFPAVDAGYRAAGWAISLAVVAVVVRRWRRASVARRRALLPAWLAVLVATSFLLWDVLVVLVPAGQPVEGAVGALSDVAQTAVPLAFLAGLLRMRLQRAEVGGLVMEVGGAPDPGRLREALVPVLGDPGLRLGVWRPEEGAYVDAAGEPVEEAAAGSTRIDAAGGTPLALLRHDPAVAEDAELLGSAVAALRLALENVWLQAEARAAGARVVQAADSERRRLERDLHDGAQARLVFALMALRRVEKGLADHPDEELRRSVGEVEHSLRLAVEELRGLAHGIHPAVLTREGLASALRELAGRAELPVVVAAEDRRFAPHVEATAYFTVSEALANAAKHARARAVSVSARHRDGRLVVEAVDDGVGGARHDHRGGGLRGLADRVSAVGGVLTVHSPPGEGTRVVAELPCE</sequence>
<dbReference type="InterPro" id="IPR003594">
    <property type="entry name" value="HATPase_dom"/>
</dbReference>
<feature type="transmembrane region" description="Helical" evidence="9">
    <location>
        <begin position="181"/>
        <end position="200"/>
    </location>
</feature>
<feature type="transmembrane region" description="Helical" evidence="9">
    <location>
        <begin position="244"/>
        <end position="266"/>
    </location>
</feature>
<dbReference type="RefSeq" id="WP_344291793.1">
    <property type="nucleotide sequence ID" value="NZ_BAAAPF010000171.1"/>
</dbReference>